<proteinExistence type="predicted"/>
<dbReference type="OrthoDB" id="5782056at2"/>
<reference evidence="3 4" key="1">
    <citation type="submission" date="2019-06" db="EMBL/GenBank/DDBJ databases">
        <title>Quisquiliibacterium sp. nov., isolated from a maize field.</title>
        <authorList>
            <person name="Lin S.-Y."/>
            <person name="Tsai C.-F."/>
            <person name="Young C.-C."/>
        </authorList>
    </citation>
    <scope>NUCLEOTIDE SEQUENCE [LARGE SCALE GENOMIC DNA]</scope>
    <source>
        <strain evidence="3 4">CC-CFT501</strain>
    </source>
</reference>
<feature type="compositionally biased region" description="Basic residues" evidence="1">
    <location>
        <begin position="81"/>
        <end position="94"/>
    </location>
</feature>
<protein>
    <submittedName>
        <fullName evidence="3">NERD domain-containing protein</fullName>
    </submittedName>
</protein>
<gene>
    <name evidence="3" type="ORF">FHP08_14010</name>
</gene>
<feature type="region of interest" description="Disordered" evidence="1">
    <location>
        <begin position="182"/>
        <end position="246"/>
    </location>
</feature>
<feature type="compositionally biased region" description="Basic and acidic residues" evidence="1">
    <location>
        <begin position="219"/>
        <end position="229"/>
    </location>
</feature>
<dbReference type="InterPro" id="IPR011528">
    <property type="entry name" value="NERD"/>
</dbReference>
<feature type="compositionally biased region" description="Basic and acidic residues" evidence="1">
    <location>
        <begin position="236"/>
        <end position="245"/>
    </location>
</feature>
<feature type="region of interest" description="Disordered" evidence="1">
    <location>
        <begin position="276"/>
        <end position="303"/>
    </location>
</feature>
<evidence type="ECO:0000259" key="2">
    <source>
        <dbReference type="PROSITE" id="PS50965"/>
    </source>
</evidence>
<dbReference type="Pfam" id="PF08378">
    <property type="entry name" value="NERD"/>
    <property type="match status" value="1"/>
</dbReference>
<keyword evidence="4" id="KW-1185">Reference proteome</keyword>
<evidence type="ECO:0000313" key="3">
    <source>
        <dbReference type="EMBL" id="TXL64841.1"/>
    </source>
</evidence>
<feature type="domain" description="NERD" evidence="2">
    <location>
        <begin position="378"/>
        <end position="495"/>
    </location>
</feature>
<dbReference type="PROSITE" id="PS50965">
    <property type="entry name" value="NERD"/>
    <property type="match status" value="1"/>
</dbReference>
<dbReference type="Proteomes" id="UP000321548">
    <property type="component" value="Unassembled WGS sequence"/>
</dbReference>
<organism evidence="3 4">
    <name type="scientific">Zeimonas arvi</name>
    <dbReference type="NCBI Taxonomy" id="2498847"/>
    <lineage>
        <taxon>Bacteria</taxon>
        <taxon>Pseudomonadati</taxon>
        <taxon>Pseudomonadota</taxon>
        <taxon>Betaproteobacteria</taxon>
        <taxon>Burkholderiales</taxon>
        <taxon>Burkholderiaceae</taxon>
        <taxon>Zeimonas</taxon>
    </lineage>
</organism>
<name>A0A5C8NUK2_9BURK</name>
<comment type="caution">
    <text evidence="3">The sequence shown here is derived from an EMBL/GenBank/DDBJ whole genome shotgun (WGS) entry which is preliminary data.</text>
</comment>
<sequence length="546" mass="59740">MTAKGARVPGGRPAPLLLEGRRSVLRRRRSVHDWCDMVLPLSLGFRGVAAYAPPGLTPGEAIAHELRDDRLRERPALGPRAARRRALQGKGVRRRQPDADRNRLRGGDAGARLASRVRSHLRQRQERPRFPHRLPHRPDCGGGTRCLLSRDLEGLRLRPSDHALEGSESVCRAVGCHRRYPDPQGASSGSALRANVGRHNGPPATRRGKAEDGADPDEHDLVDVSEAARGRGGADSVRRAREPPHRAGGWRECFVPAWGARSMSEVVQGLPGSVKGGAESGEGLGWPVSESRSPLKDKPLRLPGQSVDEQRRKLIENEFEIPVLVALLLTLLAGFEWWRDHVAAPPAPRLMTAVALVAVAAAAWRFHRLRPRLHALRLAAEGEKAVGQYLEGLRVSGYRVFHDVVGIGFNVDHVLIGPAGVFTVETKTWSKPRRGDARVVFDGARMAIGGREPDDRVAVQALAQARWLRGLLADSTGKRMPVRPIVLFPGWFVEQGPGATRGIWVLEPKALPAFLSKAPHVLAPEDVALASTHLSRMIRVQERDAS</sequence>
<evidence type="ECO:0000313" key="4">
    <source>
        <dbReference type="Proteomes" id="UP000321548"/>
    </source>
</evidence>
<dbReference type="AlphaFoldDB" id="A0A5C8NUK2"/>
<dbReference type="EMBL" id="VDUY01000005">
    <property type="protein sequence ID" value="TXL64841.1"/>
    <property type="molecule type" value="Genomic_DNA"/>
</dbReference>
<feature type="compositionally biased region" description="Basic and acidic residues" evidence="1">
    <location>
        <begin position="95"/>
        <end position="106"/>
    </location>
</feature>
<feature type="region of interest" description="Disordered" evidence="1">
    <location>
        <begin position="75"/>
        <end position="143"/>
    </location>
</feature>
<accession>A0A5C8NUK2</accession>
<evidence type="ECO:0000256" key="1">
    <source>
        <dbReference type="SAM" id="MobiDB-lite"/>
    </source>
</evidence>